<dbReference type="EMBL" id="LLXH01000993">
    <property type="protein sequence ID" value="PKC61394.1"/>
    <property type="molecule type" value="Genomic_DNA"/>
</dbReference>
<gene>
    <name evidence="1" type="ORF">CHRIB12_LOCUS20984</name>
    <name evidence="3" type="ORF">RhiirA1_444459</name>
    <name evidence="2" type="ORF">RhiirA5_501222</name>
</gene>
<dbReference type="VEuPathDB" id="FungiDB:FUN_022066"/>
<proteinExistence type="predicted"/>
<evidence type="ECO:0008006" key="6">
    <source>
        <dbReference type="Google" id="ProtNLM"/>
    </source>
</evidence>
<reference evidence="2 5" key="2">
    <citation type="submission" date="2017-09" db="EMBL/GenBank/DDBJ databases">
        <title>Extensive intraspecific genome diversity in a model arbuscular mycorrhizal fungus.</title>
        <authorList>
            <person name="Chen E.C."/>
            <person name="Morin E."/>
            <person name="Beaudet D."/>
            <person name="Noel J."/>
            <person name="Ndikumana S."/>
            <person name="Charron P."/>
            <person name="St-Onge C."/>
            <person name="Giorgi J."/>
            <person name="Grigoriev I.V."/>
            <person name="Roux C."/>
            <person name="Martin F.M."/>
            <person name="Corradi N."/>
        </authorList>
    </citation>
    <scope>NUCLEOTIDE SEQUENCE [LARGE SCALE GENOMIC DNA]</scope>
    <source>
        <strain evidence="2 5">A5</strain>
    </source>
</reference>
<accession>A0A2I1EQM8</accession>
<sequence length="141" mass="17112">MWKKKAKMGGKKGPLFTKEVDNIIIELMKKCGHLPKPYVKVREAIPQYTSKQIRQRWISRLDPRLCRKYLDDDEKSFIVQWVEHNQEPNGTIHWKDLINEIEHKFGNLRSENTIKNFWNQRKRRIFRDIYLNTYNNSIILL</sequence>
<dbReference type="SUPFAM" id="SSF46689">
    <property type="entry name" value="Homeodomain-like"/>
    <property type="match status" value="1"/>
</dbReference>
<name>A0A2I1EQM8_9GLOM</name>
<reference evidence="3 4" key="4">
    <citation type="submission" date="2017-10" db="EMBL/GenBank/DDBJ databases">
        <title>Genome analyses suggest a sexual origin of heterokaryosis in a supposedly ancient asexual fungus.</title>
        <authorList>
            <person name="Corradi N."/>
            <person name="Sedzielewska K."/>
            <person name="Noel J."/>
            <person name="Charron P."/>
            <person name="Farinelli L."/>
            <person name="Marton T."/>
            <person name="Kruger M."/>
            <person name="Pelin A."/>
            <person name="Brachmann A."/>
            <person name="Corradi N."/>
        </authorList>
    </citation>
    <scope>NUCLEOTIDE SEQUENCE [LARGE SCALE GENOMIC DNA]</scope>
    <source>
        <strain evidence="3 4">A1</strain>
    </source>
</reference>
<comment type="caution">
    <text evidence="3">The sequence shown here is derived from an EMBL/GenBank/DDBJ whole genome shotgun (WGS) entry which is preliminary data.</text>
</comment>
<dbReference type="Gene3D" id="1.10.10.60">
    <property type="entry name" value="Homeodomain-like"/>
    <property type="match status" value="1"/>
</dbReference>
<dbReference type="OrthoDB" id="2143914at2759"/>
<reference evidence="3 4" key="3">
    <citation type="submission" date="2017-10" db="EMBL/GenBank/DDBJ databases">
        <title>Extensive intraspecific genome diversity in a model arbuscular mycorrhizal fungus.</title>
        <authorList>
            <person name="Chen E.C.H."/>
            <person name="Morin E."/>
            <person name="Baudet D."/>
            <person name="Noel J."/>
            <person name="Ndikumana S."/>
            <person name="Charron P."/>
            <person name="St-Onge C."/>
            <person name="Giorgi J."/>
            <person name="Grigoriev I.V."/>
            <person name="Roux C."/>
            <person name="Martin F.M."/>
            <person name="Corradi N."/>
        </authorList>
    </citation>
    <scope>NUCLEOTIDE SEQUENCE [LARGE SCALE GENOMIC DNA]</scope>
    <source>
        <strain evidence="3 4">A1</strain>
    </source>
</reference>
<evidence type="ECO:0000313" key="5">
    <source>
        <dbReference type="Proteomes" id="UP000232722"/>
    </source>
</evidence>
<dbReference type="AlphaFoldDB" id="A0A2I1EQM8"/>
<dbReference type="Proteomes" id="UP000232722">
    <property type="component" value="Unassembled WGS sequence"/>
</dbReference>
<dbReference type="VEuPathDB" id="FungiDB:RhiirFUN_025971"/>
<dbReference type="Proteomes" id="UP000684084">
    <property type="component" value="Unassembled WGS sequence"/>
</dbReference>
<evidence type="ECO:0000313" key="2">
    <source>
        <dbReference type="EMBL" id="PKC06642.1"/>
    </source>
</evidence>
<reference evidence="2 5" key="1">
    <citation type="submission" date="2016-04" db="EMBL/GenBank/DDBJ databases">
        <title>Genome analyses suggest a sexual origin of heterokaryosis in a supposedly ancient asexual fungus.</title>
        <authorList>
            <person name="Ropars J."/>
            <person name="Sedzielewska K."/>
            <person name="Noel J."/>
            <person name="Charron P."/>
            <person name="Farinelli L."/>
            <person name="Marton T."/>
            <person name="Kruger M."/>
            <person name="Pelin A."/>
            <person name="Brachmann A."/>
            <person name="Corradi N."/>
        </authorList>
    </citation>
    <scope>NUCLEOTIDE SEQUENCE [LARGE SCALE GENOMIC DNA]</scope>
    <source>
        <strain evidence="2 5">A5</strain>
    </source>
</reference>
<dbReference type="Proteomes" id="UP000232688">
    <property type="component" value="Unassembled WGS sequence"/>
</dbReference>
<protein>
    <recommendedName>
        <fullName evidence="6">HTH myb-type domain-containing protein</fullName>
    </recommendedName>
</protein>
<dbReference type="VEuPathDB" id="FungiDB:RhiirA1_444459"/>
<evidence type="ECO:0000313" key="4">
    <source>
        <dbReference type="Proteomes" id="UP000232688"/>
    </source>
</evidence>
<organism evidence="3 4">
    <name type="scientific">Rhizophagus irregularis</name>
    <dbReference type="NCBI Taxonomy" id="588596"/>
    <lineage>
        <taxon>Eukaryota</taxon>
        <taxon>Fungi</taxon>
        <taxon>Fungi incertae sedis</taxon>
        <taxon>Mucoromycota</taxon>
        <taxon>Glomeromycotina</taxon>
        <taxon>Glomeromycetes</taxon>
        <taxon>Glomerales</taxon>
        <taxon>Glomeraceae</taxon>
        <taxon>Rhizophagus</taxon>
    </lineage>
</organism>
<reference evidence="1" key="5">
    <citation type="submission" date="2020-05" db="EMBL/GenBank/DDBJ databases">
        <authorList>
            <person name="Rincon C."/>
            <person name="Sanders R I."/>
            <person name="Robbins C."/>
            <person name="Chaturvedi A."/>
        </authorList>
    </citation>
    <scope>NUCLEOTIDE SEQUENCE</scope>
    <source>
        <strain evidence="1">CHB12</strain>
    </source>
</reference>
<dbReference type="EMBL" id="CAGKOT010000064">
    <property type="protein sequence ID" value="CAB5389264.1"/>
    <property type="molecule type" value="Genomic_DNA"/>
</dbReference>
<evidence type="ECO:0000313" key="1">
    <source>
        <dbReference type="EMBL" id="CAB5389264.1"/>
    </source>
</evidence>
<evidence type="ECO:0000313" key="3">
    <source>
        <dbReference type="EMBL" id="PKC61394.1"/>
    </source>
</evidence>
<dbReference type="InterPro" id="IPR009057">
    <property type="entry name" value="Homeodomain-like_sf"/>
</dbReference>
<dbReference type="EMBL" id="LLXJ01000732">
    <property type="protein sequence ID" value="PKC06642.1"/>
    <property type="molecule type" value="Genomic_DNA"/>
</dbReference>